<accession>A0A0F9I224</accession>
<comment type="caution">
    <text evidence="2">The sequence shown here is derived from an EMBL/GenBank/DDBJ whole genome shotgun (WGS) entry which is preliminary data.</text>
</comment>
<evidence type="ECO:0000259" key="1">
    <source>
        <dbReference type="SMART" id="SM00834"/>
    </source>
</evidence>
<dbReference type="InterPro" id="IPR013429">
    <property type="entry name" value="Regulatory_FmdB_Zinc_ribbon"/>
</dbReference>
<dbReference type="Pfam" id="PF09723">
    <property type="entry name" value="Zn_ribbon_8"/>
    <property type="match status" value="1"/>
</dbReference>
<organism evidence="2">
    <name type="scientific">marine sediment metagenome</name>
    <dbReference type="NCBI Taxonomy" id="412755"/>
    <lineage>
        <taxon>unclassified sequences</taxon>
        <taxon>metagenomes</taxon>
        <taxon>ecological metagenomes</taxon>
    </lineage>
</organism>
<dbReference type="AlphaFoldDB" id="A0A0F9I224"/>
<feature type="domain" description="Putative regulatory protein FmdB zinc ribbon" evidence="1">
    <location>
        <begin position="1"/>
        <end position="40"/>
    </location>
</feature>
<dbReference type="SMART" id="SM00834">
    <property type="entry name" value="CxxC_CXXC_SSSS"/>
    <property type="match status" value="1"/>
</dbReference>
<dbReference type="EMBL" id="LAZR01013524">
    <property type="protein sequence ID" value="KKM21557.1"/>
    <property type="molecule type" value="Genomic_DNA"/>
</dbReference>
<name>A0A0F9I224_9ZZZZ</name>
<evidence type="ECO:0000313" key="2">
    <source>
        <dbReference type="EMBL" id="KKM21557.1"/>
    </source>
</evidence>
<reference evidence="2" key="1">
    <citation type="journal article" date="2015" name="Nature">
        <title>Complex archaea that bridge the gap between prokaryotes and eukaryotes.</title>
        <authorList>
            <person name="Spang A."/>
            <person name="Saw J.H."/>
            <person name="Jorgensen S.L."/>
            <person name="Zaremba-Niedzwiedzka K."/>
            <person name="Martijn J."/>
            <person name="Lind A.E."/>
            <person name="van Eijk R."/>
            <person name="Schleper C."/>
            <person name="Guy L."/>
            <person name="Ettema T.J."/>
        </authorList>
    </citation>
    <scope>NUCLEOTIDE SEQUENCE</scope>
</reference>
<gene>
    <name evidence="2" type="ORF">LCGC14_1634230</name>
</gene>
<protein>
    <recommendedName>
        <fullName evidence="1">Putative regulatory protein FmdB zinc ribbon domain-containing protein</fullName>
    </recommendedName>
</protein>
<proteinExistence type="predicted"/>
<sequence>MPIYEYVCSKHGKFEALRPMEYRTFNSCPECGKVCDLIPSRFTHYWFNAMFVDGEGFTSKVMRHEEVAELNQETRER</sequence>
<dbReference type="NCBIfam" id="TIGR02605">
    <property type="entry name" value="CxxC_CxxC_SSSS"/>
    <property type="match status" value="1"/>
</dbReference>